<gene>
    <name evidence="1" type="ORF">ZEAMMB73_Zm00001d037731</name>
</gene>
<dbReference type="AlphaFoldDB" id="A0A1D6M044"/>
<proteinExistence type="predicted"/>
<protein>
    <submittedName>
        <fullName evidence="1">Succinate--CoA ligase [ADP-forming] subunit beta mitochondrial</fullName>
    </submittedName>
</protein>
<accession>A0A1D6M044</accession>
<reference evidence="1" key="1">
    <citation type="submission" date="2015-12" db="EMBL/GenBank/DDBJ databases">
        <title>Update maize B73 reference genome by single molecule sequencing technologies.</title>
        <authorList>
            <consortium name="Maize Genome Sequencing Project"/>
            <person name="Ware D."/>
        </authorList>
    </citation>
    <scope>NUCLEOTIDE SEQUENCE</scope>
    <source>
        <tissue evidence="1">Seedling</tissue>
    </source>
</reference>
<keyword evidence="1" id="KW-0436">Ligase</keyword>
<evidence type="ECO:0000313" key="1">
    <source>
        <dbReference type="EMBL" id="AQK84674.1"/>
    </source>
</evidence>
<sequence length="98" mass="11531">MPLCACRWSITEERWGWVRGGITYMQPFPTMTLDIYFKRRWKNTYTLKSNLFLTFLGLSGNTWDWKTNTLLQHNSADSNLNNVMLLTLSYLLQSVITC</sequence>
<dbReference type="EMBL" id="CM000782">
    <property type="protein sequence ID" value="AQK84674.1"/>
    <property type="molecule type" value="Genomic_DNA"/>
</dbReference>
<name>A0A1D6M044_MAIZE</name>
<organism evidence="1">
    <name type="scientific">Zea mays</name>
    <name type="common">Maize</name>
    <dbReference type="NCBI Taxonomy" id="4577"/>
    <lineage>
        <taxon>Eukaryota</taxon>
        <taxon>Viridiplantae</taxon>
        <taxon>Streptophyta</taxon>
        <taxon>Embryophyta</taxon>
        <taxon>Tracheophyta</taxon>
        <taxon>Spermatophyta</taxon>
        <taxon>Magnoliopsida</taxon>
        <taxon>Liliopsida</taxon>
        <taxon>Poales</taxon>
        <taxon>Poaceae</taxon>
        <taxon>PACMAD clade</taxon>
        <taxon>Panicoideae</taxon>
        <taxon>Andropogonodae</taxon>
        <taxon>Andropogoneae</taxon>
        <taxon>Tripsacinae</taxon>
        <taxon>Zea</taxon>
    </lineage>
</organism>
<dbReference type="GO" id="GO:0016874">
    <property type="term" value="F:ligase activity"/>
    <property type="evidence" value="ECO:0007669"/>
    <property type="project" value="UniProtKB-KW"/>
</dbReference>